<comment type="caution">
    <text evidence="2">The sequence shown here is derived from an EMBL/GenBank/DDBJ whole genome shotgun (WGS) entry which is preliminary data.</text>
</comment>
<proteinExistence type="predicted"/>
<organism evidence="2 3">
    <name type="scientific">Acidaminococcus fermentans</name>
    <dbReference type="NCBI Taxonomy" id="905"/>
    <lineage>
        <taxon>Bacteria</taxon>
        <taxon>Bacillati</taxon>
        <taxon>Bacillota</taxon>
        <taxon>Negativicutes</taxon>
        <taxon>Acidaminococcales</taxon>
        <taxon>Acidaminococcaceae</taxon>
        <taxon>Acidaminococcus</taxon>
    </lineage>
</organism>
<evidence type="ECO:0000313" key="2">
    <source>
        <dbReference type="EMBL" id="MSS81019.1"/>
    </source>
</evidence>
<dbReference type="GO" id="GO:0003677">
    <property type="term" value="F:DNA binding"/>
    <property type="evidence" value="ECO:0007669"/>
    <property type="project" value="InterPro"/>
</dbReference>
<dbReference type="InterPro" id="IPR010982">
    <property type="entry name" value="Lambda_DNA-bd_dom_sf"/>
</dbReference>
<dbReference type="OrthoDB" id="9794155at2"/>
<dbReference type="InterPro" id="IPR001387">
    <property type="entry name" value="Cro/C1-type_HTH"/>
</dbReference>
<dbReference type="CDD" id="cd00093">
    <property type="entry name" value="HTH_XRE"/>
    <property type="match status" value="1"/>
</dbReference>
<evidence type="ECO:0000259" key="1">
    <source>
        <dbReference type="Pfam" id="PF13443"/>
    </source>
</evidence>
<gene>
    <name evidence="2" type="ORF">FX155_00045</name>
</gene>
<evidence type="ECO:0000313" key="3">
    <source>
        <dbReference type="Proteomes" id="UP000441455"/>
    </source>
</evidence>
<dbReference type="Gene3D" id="1.10.260.40">
    <property type="entry name" value="lambda repressor-like DNA-binding domains"/>
    <property type="match status" value="1"/>
</dbReference>
<sequence>MMPMAQCRLLFTWMENNDLTMKEFSHISGISIRTLSRMKKIGKERNPNYVPSLRTLEVISQVTDLRIEEILTFQPEDQETD</sequence>
<name>A0A6N7VHC5_ACIFE</name>
<dbReference type="Proteomes" id="UP000441455">
    <property type="component" value="Unassembled WGS sequence"/>
</dbReference>
<dbReference type="Pfam" id="PF13443">
    <property type="entry name" value="HTH_26"/>
    <property type="match status" value="1"/>
</dbReference>
<protein>
    <submittedName>
        <fullName evidence="2">Helix-turn-helix transcriptional regulator</fullName>
    </submittedName>
</protein>
<accession>A0A6N7VHC5</accession>
<dbReference type="SUPFAM" id="SSF47413">
    <property type="entry name" value="lambda repressor-like DNA-binding domains"/>
    <property type="match status" value="1"/>
</dbReference>
<reference evidence="2 3" key="1">
    <citation type="submission" date="2019-08" db="EMBL/GenBank/DDBJ databases">
        <title>In-depth cultivation of the pig gut microbiome towards novel bacterial diversity and tailored functional studies.</title>
        <authorList>
            <person name="Wylensek D."/>
            <person name="Hitch T.C.A."/>
            <person name="Clavel T."/>
        </authorList>
    </citation>
    <scope>NUCLEOTIDE SEQUENCE [LARGE SCALE GENOMIC DNA]</scope>
    <source>
        <strain evidence="2 3">WCA-389-WT-5B</strain>
    </source>
</reference>
<feature type="domain" description="HTH cro/C1-type" evidence="1">
    <location>
        <begin position="14"/>
        <end position="76"/>
    </location>
</feature>
<dbReference type="EMBL" id="VULN01000001">
    <property type="protein sequence ID" value="MSS81019.1"/>
    <property type="molecule type" value="Genomic_DNA"/>
</dbReference>
<dbReference type="AlphaFoldDB" id="A0A6N7VHC5"/>